<dbReference type="SMART" id="SM00861">
    <property type="entry name" value="Transket_pyr"/>
    <property type="match status" value="1"/>
</dbReference>
<organism evidence="6 7">
    <name type="scientific">Amazonocrinis nigriterrae CENA67</name>
    <dbReference type="NCBI Taxonomy" id="2794033"/>
    <lineage>
        <taxon>Bacteria</taxon>
        <taxon>Bacillati</taxon>
        <taxon>Cyanobacteriota</taxon>
        <taxon>Cyanophyceae</taxon>
        <taxon>Nostocales</taxon>
        <taxon>Nostocaceae</taxon>
        <taxon>Amazonocrinis</taxon>
        <taxon>Amazonocrinis nigriterrae</taxon>
    </lineage>
</organism>
<keyword evidence="7" id="KW-1185">Reference proteome</keyword>
<gene>
    <name evidence="6" type="ORF">I8748_11505</name>
</gene>
<dbReference type="SUPFAM" id="SSF52922">
    <property type="entry name" value="TK C-terminal domain-like"/>
    <property type="match status" value="1"/>
</dbReference>
<proteinExistence type="inferred from homology"/>
<evidence type="ECO:0000313" key="7">
    <source>
        <dbReference type="Proteomes" id="UP000632766"/>
    </source>
</evidence>
<evidence type="ECO:0000256" key="3">
    <source>
        <dbReference type="ARBA" id="ARBA00001964"/>
    </source>
</evidence>
<dbReference type="InterPro" id="IPR029061">
    <property type="entry name" value="THDP-binding"/>
</dbReference>
<dbReference type="InterPro" id="IPR051157">
    <property type="entry name" value="PDH/Transketolase"/>
</dbReference>
<dbReference type="PANTHER" id="PTHR43825:SF1">
    <property type="entry name" value="TRANSKETOLASE-LIKE PYRIMIDINE-BINDING DOMAIN-CONTAINING PROTEIN"/>
    <property type="match status" value="1"/>
</dbReference>
<comment type="caution">
    <text evidence="6">The sequence shown here is derived from an EMBL/GenBank/DDBJ whole genome shotgun (WGS) entry which is preliminary data.</text>
</comment>
<dbReference type="SUPFAM" id="SSF52518">
    <property type="entry name" value="Thiamin diphosphate-binding fold (THDP-binding)"/>
    <property type="match status" value="2"/>
</dbReference>
<comment type="similarity">
    <text evidence="4">Belongs to the transketolase family.</text>
</comment>
<dbReference type="InterPro" id="IPR009014">
    <property type="entry name" value="Transketo_C/PFOR_II"/>
</dbReference>
<name>A0A8J7HN91_9NOST</name>
<dbReference type="Pfam" id="PF00456">
    <property type="entry name" value="Transketolase_N"/>
    <property type="match status" value="1"/>
</dbReference>
<dbReference type="Gene3D" id="3.40.50.920">
    <property type="match status" value="1"/>
</dbReference>
<dbReference type="GO" id="GO:0005737">
    <property type="term" value="C:cytoplasm"/>
    <property type="evidence" value="ECO:0007669"/>
    <property type="project" value="UniProtKB-ARBA"/>
</dbReference>
<dbReference type="Gene3D" id="3.40.50.970">
    <property type="match status" value="2"/>
</dbReference>
<dbReference type="Pfam" id="PF02779">
    <property type="entry name" value="Transket_pyr"/>
    <property type="match status" value="1"/>
</dbReference>
<dbReference type="Pfam" id="PF02780">
    <property type="entry name" value="Transketolase_C"/>
    <property type="match status" value="1"/>
</dbReference>
<dbReference type="PANTHER" id="PTHR43825">
    <property type="entry name" value="PYRUVATE DEHYDROGENASE E1 COMPONENT"/>
    <property type="match status" value="1"/>
</dbReference>
<dbReference type="Proteomes" id="UP000632766">
    <property type="component" value="Unassembled WGS sequence"/>
</dbReference>
<reference evidence="6 7" key="1">
    <citation type="journal article" date="2021" name="Int. J. Syst. Evol. Microbiol.">
        <title>Amazonocrinis nigriterrae gen. nov., sp. nov., Atlanticothrix silvestris gen. nov., sp. nov. and Dendronalium phyllosphericum gen. nov., sp. nov., nostocacean cyanobacteria from Brazilian environments.</title>
        <authorList>
            <person name="Alvarenga D.O."/>
            <person name="Andreote A.P.D."/>
            <person name="Branco L.H.Z."/>
            <person name="Delbaje E."/>
            <person name="Cruz R.B."/>
            <person name="Varani A.M."/>
            <person name="Fiore M.F."/>
        </authorList>
    </citation>
    <scope>NUCLEOTIDE SEQUENCE [LARGE SCALE GENOMIC DNA]</scope>
    <source>
        <strain evidence="6 7">CENA67</strain>
    </source>
</reference>
<comment type="cofactor">
    <cofactor evidence="2">
        <name>Mg(2+)</name>
        <dbReference type="ChEBI" id="CHEBI:18420"/>
    </cofactor>
</comment>
<dbReference type="RefSeq" id="WP_198124698.1">
    <property type="nucleotide sequence ID" value="NZ_JAECZC010000016.1"/>
</dbReference>
<evidence type="ECO:0000313" key="6">
    <source>
        <dbReference type="EMBL" id="MBH8562798.1"/>
    </source>
</evidence>
<dbReference type="InterPro" id="IPR033248">
    <property type="entry name" value="Transketolase_C"/>
</dbReference>
<evidence type="ECO:0000256" key="2">
    <source>
        <dbReference type="ARBA" id="ARBA00001946"/>
    </source>
</evidence>
<dbReference type="InterPro" id="IPR005475">
    <property type="entry name" value="Transketolase-like_Pyr-bd"/>
</dbReference>
<comment type="cofactor">
    <cofactor evidence="1">
        <name>Mn(2+)</name>
        <dbReference type="ChEBI" id="CHEBI:29035"/>
    </cofactor>
</comment>
<comment type="cofactor">
    <cofactor evidence="3">
        <name>thiamine diphosphate</name>
        <dbReference type="ChEBI" id="CHEBI:58937"/>
    </cofactor>
</comment>
<evidence type="ECO:0000256" key="1">
    <source>
        <dbReference type="ARBA" id="ARBA00001936"/>
    </source>
</evidence>
<evidence type="ECO:0000259" key="5">
    <source>
        <dbReference type="SMART" id="SM00861"/>
    </source>
</evidence>
<accession>A0A8J7HN91</accession>
<dbReference type="EMBL" id="JAECZC010000016">
    <property type="protein sequence ID" value="MBH8562798.1"/>
    <property type="molecule type" value="Genomic_DNA"/>
</dbReference>
<protein>
    <submittedName>
        <fullName evidence="6">Transketolase</fullName>
    </submittedName>
</protein>
<dbReference type="AlphaFoldDB" id="A0A8J7HN91"/>
<feature type="domain" description="Transketolase-like pyrimidine-binding" evidence="5">
    <location>
        <begin position="317"/>
        <end position="490"/>
    </location>
</feature>
<evidence type="ECO:0000256" key="4">
    <source>
        <dbReference type="ARBA" id="ARBA00007131"/>
    </source>
</evidence>
<sequence>MTVLSQFPIDLSAYKFLALNPENPTLTDEQREILKANIQLCRDAIVFFTATGAARGVGGHTGGPYDTVPEVVILDAFFRGAAEQFVPIFFDEAGHRVATQYLMAALHGDLNPEQLLHYREAYSRLPGHPELGLTPGVKFSSGRLGHVWPYVNGVALANPGKVVFCLGSDGSQQEGNDAEAARFAVAGHLNVKLIIDDNDVTIAGHPSKYLPGYTVAQTLEGHGLKVLVGDGEDIDDLYRRLSEAVRTPGPIALINKRPMCPGIEGLEGSTHGHDVISVELAIQYLQTRGHTAAVEYLKNIQKPKQTYTFLGSSDKWGANRNVFGEAVVDVLSRLSEAERKQSVRVIDSDLEGSCGLKKIHDTYPEIFIPSGIMERGNFSAAAGFGMEKGKQGIFATFSAFLEMCISEITMARLNYSNVLCHFSHAGVDDMADNTCHFGLNNMFADNGLDDGYETRLYFPADVNQMKACVEAVFFEPGLRFIFSTRSKVPNIQDNNGNDFFGSGYRFVPGKDEVIREGTQGYIISFGDALYRSLDAVERLKQQGLDVGLINKPTLNVVDEEAIAKIGQAPFVLVVESFNRRTGLGSRFGSWLLERGLTPKYAHLGTHKEGCGGLWEQFPHQGIDPVSIINKVKELHNS</sequence>
<dbReference type="InterPro" id="IPR005474">
    <property type="entry name" value="Transketolase_N"/>
</dbReference>